<protein>
    <submittedName>
        <fullName evidence="1">Type III secretion system protein SsaM</fullName>
    </submittedName>
</protein>
<sequence>MEWDLVTQRNIQLFIRLAGLAHHPLAADMQWRQAHYQTHLGYRHGRVSLCQLFPHSPFDKVRLLTLLSDWRPSAFYGIPQRVFQVRKGLAISCSPPPDSSAELWLQLHRRQIALMGSR</sequence>
<keyword evidence="2" id="KW-1185">Reference proteome</keyword>
<dbReference type="EMBL" id="CP151800">
    <property type="protein sequence ID" value="WZV98288.1"/>
    <property type="molecule type" value="Genomic_DNA"/>
</dbReference>
<reference evidence="1 2" key="1">
    <citation type="submission" date="2024-04" db="EMBL/GenBank/DDBJ databases">
        <title>Kosakonia calanthae sp. nov., a halophilic bacterium isolated from leaves of Calanthe tiplacata.</title>
        <authorList>
            <person name="Wu P."/>
        </authorList>
    </citation>
    <scope>NUCLEOTIDE SEQUENCE [LARGE SCALE GENOMIC DNA]</scope>
    <source>
        <strain evidence="1 2">BYX6</strain>
    </source>
</reference>
<evidence type="ECO:0000313" key="2">
    <source>
        <dbReference type="Proteomes" id="UP001466893"/>
    </source>
</evidence>
<name>A0ABZ3B4P0_9ENTR</name>
<gene>
    <name evidence="1" type="ORF">AAEY27_22190</name>
</gene>
<dbReference type="Proteomes" id="UP001466893">
    <property type="component" value="Chromosome"/>
</dbReference>
<dbReference type="RefSeq" id="WP_342322900.1">
    <property type="nucleotide sequence ID" value="NZ_CP151800.1"/>
</dbReference>
<accession>A0ABZ3B4P0</accession>
<evidence type="ECO:0000313" key="1">
    <source>
        <dbReference type="EMBL" id="WZV98288.1"/>
    </source>
</evidence>
<proteinExistence type="predicted"/>
<organism evidence="1 2">
    <name type="scientific">Kosakonia calanthes</name>
    <dbReference type="NCBI Taxonomy" id="3139408"/>
    <lineage>
        <taxon>Bacteria</taxon>
        <taxon>Pseudomonadati</taxon>
        <taxon>Pseudomonadota</taxon>
        <taxon>Gammaproteobacteria</taxon>
        <taxon>Enterobacterales</taxon>
        <taxon>Enterobacteriaceae</taxon>
        <taxon>Kosakonia</taxon>
    </lineage>
</organism>